<protein>
    <submittedName>
        <fullName evidence="2">LuxR C-terminal-related transcriptional regulator</fullName>
    </submittedName>
</protein>
<sequence>MGEQTGPDRIEDLLPVLTPEAKATYTQALLAGWIPAADGTSDGRALLCRLGLLAADPADNSRLVPVDPQIAAATVRRRLNRHTVRLEEYGSALVRELAVLSSFYEQVQTARPEPPVEDLVGLEVINEALEEAVGECEEEALTAQPGNRGKEALGRALARAESVLGRGVRMRTLYQHPARFSEATKEYVSEATSLGAEIRTLDEIPNRLMIFDRRIAFLAASKDSRNAVLVRHPALVSFLVDSFERDWGRASMYDTGYQRQKSDEQLNMVQESIMRLLVEGASDDVIARRMNLNVRTCRSHIAKILKAYGAQSRVQAAYLMGRSESPVSTG</sequence>
<feature type="domain" description="HTH luxR-type" evidence="1">
    <location>
        <begin position="263"/>
        <end position="320"/>
    </location>
</feature>
<reference evidence="2 3" key="1">
    <citation type="submission" date="2024-09" db="EMBL/GenBank/DDBJ databases">
        <authorList>
            <person name="Lee S.D."/>
        </authorList>
    </citation>
    <scope>NUCLEOTIDE SEQUENCE [LARGE SCALE GENOMIC DNA]</scope>
    <source>
        <strain evidence="2 3">N1-3</strain>
    </source>
</reference>
<dbReference type="Pfam" id="PF00196">
    <property type="entry name" value="GerE"/>
    <property type="match status" value="1"/>
</dbReference>
<dbReference type="SMART" id="SM00421">
    <property type="entry name" value="HTH_LUXR"/>
    <property type="match status" value="1"/>
</dbReference>
<dbReference type="EMBL" id="JBHEZY010000005">
    <property type="protein sequence ID" value="MFC1431878.1"/>
    <property type="molecule type" value="Genomic_DNA"/>
</dbReference>
<dbReference type="SUPFAM" id="SSF56024">
    <property type="entry name" value="Phospholipase D/nuclease"/>
    <property type="match status" value="1"/>
</dbReference>
<evidence type="ECO:0000259" key="1">
    <source>
        <dbReference type="SMART" id="SM00421"/>
    </source>
</evidence>
<dbReference type="InterPro" id="IPR051797">
    <property type="entry name" value="TrmB-like"/>
</dbReference>
<dbReference type="PANTHER" id="PTHR34293">
    <property type="entry name" value="HTH-TYPE TRANSCRIPTIONAL REGULATOR TRMBL2"/>
    <property type="match status" value="1"/>
</dbReference>
<dbReference type="Proteomes" id="UP001592530">
    <property type="component" value="Unassembled WGS sequence"/>
</dbReference>
<dbReference type="InterPro" id="IPR036388">
    <property type="entry name" value="WH-like_DNA-bd_sf"/>
</dbReference>
<dbReference type="InterPro" id="IPR016032">
    <property type="entry name" value="Sig_transdc_resp-reg_C-effctor"/>
</dbReference>
<dbReference type="Gene3D" id="1.10.10.10">
    <property type="entry name" value="Winged helix-like DNA-binding domain superfamily/Winged helix DNA-binding domain"/>
    <property type="match status" value="1"/>
</dbReference>
<comment type="caution">
    <text evidence="2">The sequence shown here is derived from an EMBL/GenBank/DDBJ whole genome shotgun (WGS) entry which is preliminary data.</text>
</comment>
<dbReference type="InterPro" id="IPR000792">
    <property type="entry name" value="Tscrpt_reg_LuxR_C"/>
</dbReference>
<dbReference type="PANTHER" id="PTHR34293:SF1">
    <property type="entry name" value="HTH-TYPE TRANSCRIPTIONAL REGULATOR TRMBL2"/>
    <property type="match status" value="1"/>
</dbReference>
<evidence type="ECO:0000313" key="3">
    <source>
        <dbReference type="Proteomes" id="UP001592530"/>
    </source>
</evidence>
<gene>
    <name evidence="2" type="ORF">ACEZDB_14615</name>
</gene>
<dbReference type="RefSeq" id="WP_380553083.1">
    <property type="nucleotide sequence ID" value="NZ_JBHEZY010000005.1"/>
</dbReference>
<dbReference type="Gene3D" id="3.30.870.10">
    <property type="entry name" value="Endonuclease Chain A"/>
    <property type="match status" value="1"/>
</dbReference>
<evidence type="ECO:0000313" key="2">
    <source>
        <dbReference type="EMBL" id="MFC1431878.1"/>
    </source>
</evidence>
<accession>A0ABV6X1K6</accession>
<proteinExistence type="predicted"/>
<organism evidence="2 3">
    <name type="scientific">Streptacidiphilus alkalitolerans</name>
    <dbReference type="NCBI Taxonomy" id="3342712"/>
    <lineage>
        <taxon>Bacteria</taxon>
        <taxon>Bacillati</taxon>
        <taxon>Actinomycetota</taxon>
        <taxon>Actinomycetes</taxon>
        <taxon>Kitasatosporales</taxon>
        <taxon>Streptomycetaceae</taxon>
        <taxon>Streptacidiphilus</taxon>
    </lineage>
</organism>
<dbReference type="SUPFAM" id="SSF46894">
    <property type="entry name" value="C-terminal effector domain of the bipartite response regulators"/>
    <property type="match status" value="1"/>
</dbReference>
<name>A0ABV6X1K6_9ACTN</name>